<gene>
    <name evidence="2" type="ORF">HDK90DRAFT_96408</name>
</gene>
<keyword evidence="3" id="KW-1185">Reference proteome</keyword>
<accession>A0ABR1YCD3</accession>
<proteinExistence type="predicted"/>
<name>A0ABR1YCD3_9PEZI</name>
<evidence type="ECO:0000313" key="3">
    <source>
        <dbReference type="Proteomes" id="UP001492380"/>
    </source>
</evidence>
<feature type="signal peptide" evidence="1">
    <location>
        <begin position="1"/>
        <end position="21"/>
    </location>
</feature>
<comment type="caution">
    <text evidence="2">The sequence shown here is derived from an EMBL/GenBank/DDBJ whole genome shotgun (WGS) entry which is preliminary data.</text>
</comment>
<evidence type="ECO:0008006" key="4">
    <source>
        <dbReference type="Google" id="ProtNLM"/>
    </source>
</evidence>
<reference evidence="2 3" key="1">
    <citation type="submission" date="2024-04" db="EMBL/GenBank/DDBJ databases">
        <title>Phyllosticta paracitricarpa is synonymous to the EU quarantine fungus P. citricarpa based on phylogenomic analyses.</title>
        <authorList>
            <consortium name="Lawrence Berkeley National Laboratory"/>
            <person name="Van Ingen-Buijs V.A."/>
            <person name="Van Westerhoven A.C."/>
            <person name="Haridas S."/>
            <person name="Skiadas P."/>
            <person name="Martin F."/>
            <person name="Groenewald J.Z."/>
            <person name="Crous P.W."/>
            <person name="Seidl M.F."/>
        </authorList>
    </citation>
    <scope>NUCLEOTIDE SEQUENCE [LARGE SCALE GENOMIC DNA]</scope>
    <source>
        <strain evidence="2 3">CBS 123374</strain>
    </source>
</reference>
<keyword evidence="1" id="KW-0732">Signal</keyword>
<dbReference type="EMBL" id="JBBWRZ010000012">
    <property type="protein sequence ID" value="KAK8224953.1"/>
    <property type="molecule type" value="Genomic_DNA"/>
</dbReference>
<organism evidence="2 3">
    <name type="scientific">Phyllosticta capitalensis</name>
    <dbReference type="NCBI Taxonomy" id="121624"/>
    <lineage>
        <taxon>Eukaryota</taxon>
        <taxon>Fungi</taxon>
        <taxon>Dikarya</taxon>
        <taxon>Ascomycota</taxon>
        <taxon>Pezizomycotina</taxon>
        <taxon>Dothideomycetes</taxon>
        <taxon>Dothideomycetes incertae sedis</taxon>
        <taxon>Botryosphaeriales</taxon>
        <taxon>Phyllostictaceae</taxon>
        <taxon>Phyllosticta</taxon>
    </lineage>
</organism>
<sequence length="159" mass="17953">MRRRRWLQSEGLIAHFLLVLARPACLSSISCLFVFCPHGEWHGKISTGSSSSWTAQNPEAKVRHCLERPGFGQEPTLGLRHRRAWFCLCLASLTATYKGHFRRSFSEAKGPCIYCCDAGCSFPGQLPMPISPLATWNPRRSGLLNVRRWPRLPFQATVP</sequence>
<feature type="chain" id="PRO_5045712675" description="Secreted protein" evidence="1">
    <location>
        <begin position="22"/>
        <end position="159"/>
    </location>
</feature>
<evidence type="ECO:0000313" key="2">
    <source>
        <dbReference type="EMBL" id="KAK8224953.1"/>
    </source>
</evidence>
<evidence type="ECO:0000256" key="1">
    <source>
        <dbReference type="SAM" id="SignalP"/>
    </source>
</evidence>
<dbReference type="Proteomes" id="UP001492380">
    <property type="component" value="Unassembled WGS sequence"/>
</dbReference>
<protein>
    <recommendedName>
        <fullName evidence="4">Secreted protein</fullName>
    </recommendedName>
</protein>